<evidence type="ECO:0000313" key="7">
    <source>
        <dbReference type="Proteomes" id="UP000054717"/>
    </source>
</evidence>
<reference evidence="6" key="1">
    <citation type="submission" date="2016-01" db="EMBL/GenBank/DDBJ databases">
        <authorList>
            <person name="Peeters Charlotte."/>
        </authorList>
    </citation>
    <scope>NUCLEOTIDE SEQUENCE</scope>
    <source>
        <strain evidence="6">LMG 22936</strain>
    </source>
</reference>
<dbReference type="PANTHER" id="PTHR30537">
    <property type="entry name" value="HTH-TYPE TRANSCRIPTIONAL REGULATOR"/>
    <property type="match status" value="1"/>
</dbReference>
<dbReference type="Pfam" id="PF03466">
    <property type="entry name" value="LysR_substrate"/>
    <property type="match status" value="1"/>
</dbReference>
<name>A0A158J1H7_9BURK</name>
<dbReference type="CDD" id="cd08422">
    <property type="entry name" value="PBP2_CrgA_like"/>
    <property type="match status" value="1"/>
</dbReference>
<dbReference type="EMBL" id="FCNZ02000013">
    <property type="protein sequence ID" value="SAL62706.1"/>
    <property type="molecule type" value="Genomic_DNA"/>
</dbReference>
<comment type="similarity">
    <text evidence="1">Belongs to the LysR transcriptional regulatory family.</text>
</comment>
<evidence type="ECO:0000256" key="3">
    <source>
        <dbReference type="ARBA" id="ARBA00023125"/>
    </source>
</evidence>
<accession>A0A158J1H7</accession>
<keyword evidence="4" id="KW-0804">Transcription</keyword>
<evidence type="ECO:0000256" key="4">
    <source>
        <dbReference type="ARBA" id="ARBA00023163"/>
    </source>
</evidence>
<proteinExistence type="inferred from homology"/>
<dbReference type="GO" id="GO:0003700">
    <property type="term" value="F:DNA-binding transcription factor activity"/>
    <property type="evidence" value="ECO:0007669"/>
    <property type="project" value="InterPro"/>
</dbReference>
<dbReference type="Proteomes" id="UP000054717">
    <property type="component" value="Unassembled WGS sequence"/>
</dbReference>
<dbReference type="InterPro" id="IPR058163">
    <property type="entry name" value="LysR-type_TF_proteobact-type"/>
</dbReference>
<dbReference type="GO" id="GO:0043565">
    <property type="term" value="F:sequence-specific DNA binding"/>
    <property type="evidence" value="ECO:0007669"/>
    <property type="project" value="TreeGrafter"/>
</dbReference>
<protein>
    <submittedName>
        <fullName evidence="6">LysR family transcriptional regulator</fullName>
    </submittedName>
</protein>
<dbReference type="PROSITE" id="PS50931">
    <property type="entry name" value="HTH_LYSR"/>
    <property type="match status" value="1"/>
</dbReference>
<dbReference type="GO" id="GO:0006351">
    <property type="term" value="P:DNA-templated transcription"/>
    <property type="evidence" value="ECO:0007669"/>
    <property type="project" value="TreeGrafter"/>
</dbReference>
<feature type="domain" description="HTH lysR-type" evidence="5">
    <location>
        <begin position="4"/>
        <end position="61"/>
    </location>
</feature>
<evidence type="ECO:0000313" key="6">
    <source>
        <dbReference type="EMBL" id="SAL62706.1"/>
    </source>
</evidence>
<dbReference type="Gene3D" id="1.10.10.10">
    <property type="entry name" value="Winged helix-like DNA-binding domain superfamily/Winged helix DNA-binding domain"/>
    <property type="match status" value="1"/>
</dbReference>
<dbReference type="FunFam" id="1.10.10.10:FF:000001">
    <property type="entry name" value="LysR family transcriptional regulator"/>
    <property type="match status" value="1"/>
</dbReference>
<dbReference type="InterPro" id="IPR000847">
    <property type="entry name" value="LysR_HTH_N"/>
</dbReference>
<evidence type="ECO:0000256" key="1">
    <source>
        <dbReference type="ARBA" id="ARBA00009437"/>
    </source>
</evidence>
<dbReference type="InterPro" id="IPR036390">
    <property type="entry name" value="WH_DNA-bd_sf"/>
</dbReference>
<dbReference type="SUPFAM" id="SSF53850">
    <property type="entry name" value="Periplasmic binding protein-like II"/>
    <property type="match status" value="1"/>
</dbReference>
<keyword evidence="7" id="KW-1185">Reference proteome</keyword>
<keyword evidence="3" id="KW-0238">DNA-binding</keyword>
<evidence type="ECO:0000259" key="5">
    <source>
        <dbReference type="PROSITE" id="PS50931"/>
    </source>
</evidence>
<organism evidence="6 7">
    <name type="scientific">Caballeronia telluris</name>
    <dbReference type="NCBI Taxonomy" id="326475"/>
    <lineage>
        <taxon>Bacteria</taxon>
        <taxon>Pseudomonadati</taxon>
        <taxon>Pseudomonadota</taxon>
        <taxon>Betaproteobacteria</taxon>
        <taxon>Burkholderiales</taxon>
        <taxon>Burkholderiaceae</taxon>
        <taxon>Caballeronia</taxon>
    </lineage>
</organism>
<dbReference type="PANTHER" id="PTHR30537:SF21">
    <property type="entry name" value="HTH-TYPE TRANSCRIPTIONAL REGULATOR SINR-RELATED"/>
    <property type="match status" value="1"/>
</dbReference>
<dbReference type="InterPro" id="IPR036388">
    <property type="entry name" value="WH-like_DNA-bd_sf"/>
</dbReference>
<evidence type="ECO:0000256" key="2">
    <source>
        <dbReference type="ARBA" id="ARBA00023015"/>
    </source>
</evidence>
<dbReference type="InterPro" id="IPR005119">
    <property type="entry name" value="LysR_subst-bd"/>
</dbReference>
<comment type="caution">
    <text evidence="6">The sequence shown here is derived from an EMBL/GenBank/DDBJ whole genome shotgun (WGS) entry which is preliminary data.</text>
</comment>
<keyword evidence="2" id="KW-0805">Transcription regulation</keyword>
<gene>
    <name evidence="6" type="ORF">AWB66_03698</name>
</gene>
<dbReference type="SUPFAM" id="SSF46785">
    <property type="entry name" value="Winged helix' DNA-binding domain"/>
    <property type="match status" value="1"/>
</dbReference>
<sequence>MAMDRLGDMRLFVEAAALGSLSAAGRKLGLSPAAASARLIKLEKSLHARLFERTTRQLRVTDEGRLYLQHCRIALQAIDDAEAALQAGQNLVRGKVRISATSDFGRYLLRGWLDDFNARYPDVRFALTLSDSVSNLLQEDIDLAIRFGAPPDSGLASRLLAPNRRVLCASPDYLARRGTPAAPADLAGHQFVIGVTSTGPLNELNFVRGDERASFTMPVEGSWESNDGALTRAWALAGHGIAHKSIWDIAADVRAGTLKMLLPDWCTHEAAVHALFHANRYMAPRVRVLLDFLVERFATATAELLGDLAYPPDACGRPKRKESAGAIIAG</sequence>
<dbReference type="Gene3D" id="3.40.190.290">
    <property type="match status" value="1"/>
</dbReference>
<dbReference type="STRING" id="326475.AWB66_03698"/>
<dbReference type="AlphaFoldDB" id="A0A158J1H7"/>
<dbReference type="Pfam" id="PF00126">
    <property type="entry name" value="HTH_1"/>
    <property type="match status" value="1"/>
</dbReference>